<protein>
    <submittedName>
        <fullName evidence="2">Uncharacterized protein</fullName>
    </submittedName>
</protein>
<accession>A0AAD7AJS6</accession>
<keyword evidence="3" id="KW-1185">Reference proteome</keyword>
<proteinExistence type="predicted"/>
<keyword evidence="1" id="KW-1133">Transmembrane helix</keyword>
<dbReference type="AlphaFoldDB" id="A0AAD7AJS6"/>
<reference evidence="2" key="1">
    <citation type="submission" date="2023-03" db="EMBL/GenBank/DDBJ databases">
        <title>Massive genome expansion in bonnet fungi (Mycena s.s.) driven by repeated elements and novel gene families across ecological guilds.</title>
        <authorList>
            <consortium name="Lawrence Berkeley National Laboratory"/>
            <person name="Harder C.B."/>
            <person name="Miyauchi S."/>
            <person name="Viragh M."/>
            <person name="Kuo A."/>
            <person name="Thoen E."/>
            <person name="Andreopoulos B."/>
            <person name="Lu D."/>
            <person name="Skrede I."/>
            <person name="Drula E."/>
            <person name="Henrissat B."/>
            <person name="Morin E."/>
            <person name="Kohler A."/>
            <person name="Barry K."/>
            <person name="LaButti K."/>
            <person name="Morin E."/>
            <person name="Salamov A."/>
            <person name="Lipzen A."/>
            <person name="Mereny Z."/>
            <person name="Hegedus B."/>
            <person name="Baldrian P."/>
            <person name="Stursova M."/>
            <person name="Weitz H."/>
            <person name="Taylor A."/>
            <person name="Grigoriev I.V."/>
            <person name="Nagy L.G."/>
            <person name="Martin F."/>
            <person name="Kauserud H."/>
        </authorList>
    </citation>
    <scope>NUCLEOTIDE SEQUENCE</scope>
    <source>
        <strain evidence="2">CBHHK002</strain>
    </source>
</reference>
<feature type="transmembrane region" description="Helical" evidence="1">
    <location>
        <begin position="64"/>
        <end position="84"/>
    </location>
</feature>
<sequence length="143" mass="15962">MTSDDRAHEMAGATAVLTISTPLFAHLALYSNARLLPPSNHNVRRLRILRDHPPMAPFEDISSYYESMVLCFLRTFLVVGATVLDPGKAKHRDITYTVLFLAGAVRGFFSLRRPALIRRYFYRVAAVPSRVGVLRSSVSAGRV</sequence>
<feature type="transmembrane region" description="Helical" evidence="1">
    <location>
        <begin position="12"/>
        <end position="30"/>
    </location>
</feature>
<evidence type="ECO:0000256" key="1">
    <source>
        <dbReference type="SAM" id="Phobius"/>
    </source>
</evidence>
<keyword evidence="1" id="KW-0812">Transmembrane</keyword>
<organism evidence="2 3">
    <name type="scientific">Mycena albidolilacea</name>
    <dbReference type="NCBI Taxonomy" id="1033008"/>
    <lineage>
        <taxon>Eukaryota</taxon>
        <taxon>Fungi</taxon>
        <taxon>Dikarya</taxon>
        <taxon>Basidiomycota</taxon>
        <taxon>Agaricomycotina</taxon>
        <taxon>Agaricomycetes</taxon>
        <taxon>Agaricomycetidae</taxon>
        <taxon>Agaricales</taxon>
        <taxon>Marasmiineae</taxon>
        <taxon>Mycenaceae</taxon>
        <taxon>Mycena</taxon>
    </lineage>
</organism>
<keyword evidence="1" id="KW-0472">Membrane</keyword>
<dbReference type="EMBL" id="JARIHO010000005">
    <property type="protein sequence ID" value="KAJ7361016.1"/>
    <property type="molecule type" value="Genomic_DNA"/>
</dbReference>
<name>A0AAD7AJS6_9AGAR</name>
<evidence type="ECO:0000313" key="3">
    <source>
        <dbReference type="Proteomes" id="UP001218218"/>
    </source>
</evidence>
<dbReference type="Proteomes" id="UP001218218">
    <property type="component" value="Unassembled WGS sequence"/>
</dbReference>
<evidence type="ECO:0000313" key="2">
    <source>
        <dbReference type="EMBL" id="KAJ7361016.1"/>
    </source>
</evidence>
<comment type="caution">
    <text evidence="2">The sequence shown here is derived from an EMBL/GenBank/DDBJ whole genome shotgun (WGS) entry which is preliminary data.</text>
</comment>
<gene>
    <name evidence="2" type="ORF">DFH08DRAFT_842873</name>
</gene>